<comment type="subcellular location">
    <subcellularLocation>
        <location evidence="1">Cell envelope</location>
    </subcellularLocation>
</comment>
<dbReference type="Pfam" id="PF25967">
    <property type="entry name" value="RND-MFP_C"/>
    <property type="match status" value="1"/>
</dbReference>
<proteinExistence type="inferred from homology"/>
<keyword evidence="9" id="KW-1185">Reference proteome</keyword>
<dbReference type="Gene3D" id="2.40.30.170">
    <property type="match status" value="1"/>
</dbReference>
<dbReference type="GO" id="GO:0022857">
    <property type="term" value="F:transmembrane transporter activity"/>
    <property type="evidence" value="ECO:0007669"/>
    <property type="project" value="InterPro"/>
</dbReference>
<name>A0A557QYS6_9RHOO</name>
<reference evidence="8 9" key="1">
    <citation type="submission" date="2019-07" db="EMBL/GenBank/DDBJ databases">
        <title>The pathways for chlorine oxyanion respiration interact through the shared metabolite chlorate.</title>
        <authorList>
            <person name="Barnum T.P."/>
            <person name="Cheng Y."/>
            <person name="Hill K.A."/>
            <person name="Lucas L.N."/>
            <person name="Carlson H.K."/>
            <person name="Coates J.D."/>
        </authorList>
    </citation>
    <scope>NUCLEOTIDE SEQUENCE [LARGE SCALE GENOMIC DNA]</scope>
    <source>
        <strain evidence="8 9">SFB-3</strain>
    </source>
</reference>
<dbReference type="Proteomes" id="UP000319502">
    <property type="component" value="Unassembled WGS sequence"/>
</dbReference>
<gene>
    <name evidence="8" type="ORF">FHP91_06555</name>
</gene>
<evidence type="ECO:0000259" key="5">
    <source>
        <dbReference type="Pfam" id="PF25917"/>
    </source>
</evidence>
<evidence type="ECO:0000259" key="4">
    <source>
        <dbReference type="Pfam" id="PF25876"/>
    </source>
</evidence>
<evidence type="ECO:0000313" key="8">
    <source>
        <dbReference type="EMBL" id="TVO58057.1"/>
    </source>
</evidence>
<dbReference type="GO" id="GO:0005886">
    <property type="term" value="C:plasma membrane"/>
    <property type="evidence" value="ECO:0007669"/>
    <property type="project" value="TreeGrafter"/>
</dbReference>
<feature type="domain" description="Multidrug resistance protein MdtA-like barrel-sandwich hybrid" evidence="5">
    <location>
        <begin position="70"/>
        <end position="212"/>
    </location>
</feature>
<comment type="similarity">
    <text evidence="2">Belongs to the membrane fusion protein (MFP) (TC 8.A.1) family.</text>
</comment>
<dbReference type="Pfam" id="PF25917">
    <property type="entry name" value="BSH_RND"/>
    <property type="match status" value="1"/>
</dbReference>
<dbReference type="InterPro" id="IPR006143">
    <property type="entry name" value="RND_pump_MFP"/>
</dbReference>
<dbReference type="PANTHER" id="PTHR30158">
    <property type="entry name" value="ACRA/E-RELATED COMPONENT OF DRUG EFFLUX TRANSPORTER"/>
    <property type="match status" value="1"/>
</dbReference>
<feature type="domain" description="Multidrug resistance protein MdtA-like alpha-helical hairpin" evidence="4">
    <location>
        <begin position="112"/>
        <end position="180"/>
    </location>
</feature>
<dbReference type="InterPro" id="IPR058625">
    <property type="entry name" value="MdtA-like_BSH"/>
</dbReference>
<evidence type="ECO:0000256" key="2">
    <source>
        <dbReference type="ARBA" id="ARBA00009477"/>
    </source>
</evidence>
<dbReference type="NCBIfam" id="TIGR01730">
    <property type="entry name" value="RND_mfp"/>
    <property type="match status" value="1"/>
</dbReference>
<dbReference type="Gene3D" id="2.40.420.20">
    <property type="match status" value="1"/>
</dbReference>
<evidence type="ECO:0000256" key="3">
    <source>
        <dbReference type="SAM" id="SignalP"/>
    </source>
</evidence>
<evidence type="ECO:0000259" key="7">
    <source>
        <dbReference type="Pfam" id="PF25967"/>
    </source>
</evidence>
<dbReference type="InterPro" id="IPR058624">
    <property type="entry name" value="MdtA-like_HH"/>
</dbReference>
<evidence type="ECO:0000313" key="9">
    <source>
        <dbReference type="Proteomes" id="UP000319502"/>
    </source>
</evidence>
<organism evidence="8 9">
    <name type="scientific">Denitromonas halophila</name>
    <dbReference type="NCBI Taxonomy" id="1629404"/>
    <lineage>
        <taxon>Bacteria</taxon>
        <taxon>Pseudomonadati</taxon>
        <taxon>Pseudomonadota</taxon>
        <taxon>Betaproteobacteria</taxon>
        <taxon>Rhodocyclales</taxon>
        <taxon>Zoogloeaceae</taxon>
        <taxon>Denitromonas</taxon>
    </lineage>
</organism>
<dbReference type="RefSeq" id="WP_144308826.1">
    <property type="nucleotide sequence ID" value="NZ_VMNK01000005.1"/>
</dbReference>
<dbReference type="GO" id="GO:0030313">
    <property type="term" value="C:cell envelope"/>
    <property type="evidence" value="ECO:0007669"/>
    <property type="project" value="UniProtKB-SubCell"/>
</dbReference>
<sequence>MPALIPFTRTASHPVAALIAAAALVVSACGSDAPASQNAAPPPASVSVMTATPTSIEVSFEYPARLHGAREVEIRPRVSGILLKRKYEEGARVKAGQSLFQIDPVPSETAVARAKADLAAADARLAQARREAERLKPLVASKAVAQRDFDDATSNQAIAAADVLAARARLTEARLSLKYTRVESPIDGITSRALQSEGSLLAGPETLLAVVTQTDPIQVRFGLPDSDRARIDNDIAAGRLSLADGRFRVRLIGAAHDATNTTGSLDFTDVRIDPKTGSSEAQADLPNADRRLRPGEFVRVRLEGATRPNAIAVPQRAVLEGPSGRFVYIVSEGKAAVRPVTPLDWSGNTMVVDGLSAGDQVITDGVLKIGPGAPVSVTPPADAAAKPGA</sequence>
<feature type="domain" description="Multidrug resistance protein MdtA-like C-terminal permuted SH3" evidence="7">
    <location>
        <begin position="309"/>
        <end position="366"/>
    </location>
</feature>
<keyword evidence="3" id="KW-0732">Signal</keyword>
<evidence type="ECO:0000259" key="6">
    <source>
        <dbReference type="Pfam" id="PF25944"/>
    </source>
</evidence>
<feature type="signal peptide" evidence="3">
    <location>
        <begin position="1"/>
        <end position="28"/>
    </location>
</feature>
<dbReference type="Pfam" id="PF25876">
    <property type="entry name" value="HH_MFP_RND"/>
    <property type="match status" value="1"/>
</dbReference>
<dbReference type="AlphaFoldDB" id="A0A557QYS6"/>
<feature type="chain" id="PRO_5021789202" evidence="3">
    <location>
        <begin position="29"/>
        <end position="389"/>
    </location>
</feature>
<dbReference type="InterPro" id="IPR058626">
    <property type="entry name" value="MdtA-like_b-barrel"/>
</dbReference>
<dbReference type="EMBL" id="VMNK01000005">
    <property type="protein sequence ID" value="TVO58057.1"/>
    <property type="molecule type" value="Genomic_DNA"/>
</dbReference>
<dbReference type="Pfam" id="PF25944">
    <property type="entry name" value="Beta-barrel_RND"/>
    <property type="match status" value="1"/>
</dbReference>
<dbReference type="InterPro" id="IPR058627">
    <property type="entry name" value="MdtA-like_C"/>
</dbReference>
<evidence type="ECO:0000256" key="1">
    <source>
        <dbReference type="ARBA" id="ARBA00004196"/>
    </source>
</evidence>
<dbReference type="Gene3D" id="2.40.50.100">
    <property type="match status" value="1"/>
</dbReference>
<dbReference type="Gene3D" id="1.10.287.470">
    <property type="entry name" value="Helix hairpin bin"/>
    <property type="match status" value="1"/>
</dbReference>
<protein>
    <submittedName>
        <fullName evidence="8">Efflux RND transporter periplasmic adaptor subunit</fullName>
    </submittedName>
</protein>
<accession>A0A557QYS6</accession>
<comment type="caution">
    <text evidence="8">The sequence shown here is derived from an EMBL/GenBank/DDBJ whole genome shotgun (WGS) entry which is preliminary data.</text>
</comment>
<dbReference type="SUPFAM" id="SSF111369">
    <property type="entry name" value="HlyD-like secretion proteins"/>
    <property type="match status" value="1"/>
</dbReference>
<dbReference type="GO" id="GO:0046677">
    <property type="term" value="P:response to antibiotic"/>
    <property type="evidence" value="ECO:0007669"/>
    <property type="project" value="TreeGrafter"/>
</dbReference>
<feature type="domain" description="Multidrug resistance protein MdtA-like beta-barrel" evidence="6">
    <location>
        <begin position="216"/>
        <end position="303"/>
    </location>
</feature>
<dbReference type="OrthoDB" id="9783047at2"/>